<proteinExistence type="inferred from homology"/>
<feature type="domain" description="RagB/SusD" evidence="6">
    <location>
        <begin position="329"/>
        <end position="447"/>
    </location>
</feature>
<evidence type="ECO:0000313" key="11">
    <source>
        <dbReference type="Proteomes" id="UP000284434"/>
    </source>
</evidence>
<dbReference type="SUPFAM" id="SSF48452">
    <property type="entry name" value="TPR-like"/>
    <property type="match status" value="1"/>
</dbReference>
<dbReference type="InterPro" id="IPR011990">
    <property type="entry name" value="TPR-like_helical_dom_sf"/>
</dbReference>
<comment type="subcellular location">
    <subcellularLocation>
        <location evidence="1">Cell outer membrane</location>
    </subcellularLocation>
</comment>
<evidence type="ECO:0000259" key="7">
    <source>
        <dbReference type="Pfam" id="PF14322"/>
    </source>
</evidence>
<dbReference type="InterPro" id="IPR012944">
    <property type="entry name" value="SusD_RagB_dom"/>
</dbReference>
<dbReference type="Proteomes" id="UP000283426">
    <property type="component" value="Unassembled WGS sequence"/>
</dbReference>
<dbReference type="PROSITE" id="PS51257">
    <property type="entry name" value="PROKAR_LIPOPROTEIN"/>
    <property type="match status" value="1"/>
</dbReference>
<evidence type="ECO:0000256" key="1">
    <source>
        <dbReference type="ARBA" id="ARBA00004442"/>
    </source>
</evidence>
<feature type="domain" description="SusD-like N-terminal" evidence="7">
    <location>
        <begin position="28"/>
        <end position="247"/>
    </location>
</feature>
<reference evidence="10 11" key="1">
    <citation type="submission" date="2018-08" db="EMBL/GenBank/DDBJ databases">
        <title>A genome reference for cultivated species of the human gut microbiota.</title>
        <authorList>
            <person name="Zou Y."/>
            <person name="Xue W."/>
            <person name="Luo G."/>
        </authorList>
    </citation>
    <scope>NUCLEOTIDE SEQUENCE [LARGE SCALE GENOMIC DNA]</scope>
    <source>
        <strain evidence="8 10">AF14-6AC</strain>
        <strain evidence="9 11">OF03-11</strain>
    </source>
</reference>
<dbReference type="InterPro" id="IPR033985">
    <property type="entry name" value="SusD-like_N"/>
</dbReference>
<comment type="caution">
    <text evidence="8">The sequence shown here is derived from an EMBL/GenBank/DDBJ whole genome shotgun (WGS) entry which is preliminary data.</text>
</comment>
<evidence type="ECO:0000256" key="4">
    <source>
        <dbReference type="ARBA" id="ARBA00023136"/>
    </source>
</evidence>
<gene>
    <name evidence="8" type="ORF">DWW24_00760</name>
    <name evidence="9" type="ORF">DXA53_15725</name>
</gene>
<organism evidence="8 10">
    <name type="scientific">Odoribacter splanchnicus</name>
    <dbReference type="NCBI Taxonomy" id="28118"/>
    <lineage>
        <taxon>Bacteria</taxon>
        <taxon>Pseudomonadati</taxon>
        <taxon>Bacteroidota</taxon>
        <taxon>Bacteroidia</taxon>
        <taxon>Bacteroidales</taxon>
        <taxon>Odoribacteraceae</taxon>
        <taxon>Odoribacter</taxon>
    </lineage>
</organism>
<evidence type="ECO:0000256" key="3">
    <source>
        <dbReference type="ARBA" id="ARBA00022729"/>
    </source>
</evidence>
<dbReference type="AlphaFoldDB" id="A0A3D4ZDV5"/>
<dbReference type="EMBL" id="QRYW01000001">
    <property type="protein sequence ID" value="RGV30630.1"/>
    <property type="molecule type" value="Genomic_DNA"/>
</dbReference>
<keyword evidence="4" id="KW-0472">Membrane</keyword>
<sequence>MNTMIRIQKTKNILGILFFSLLSVSCQEWLDVSPSTEVKYDDLFSYKNGFKDQLTGVYTALCSEELYGAHLGFGMLDALGQQYYWNQEAGTYYYLHRFVYDNPKSEEVINSIWNNMYNAIANVNILLQGIEDHRGILAADEEKIYEGEAYALRAFLHFDLLRLFGKSYVSGAGEKAIPYVSKISKEITPLSTVSEVLDSVITDLEKAAFLLENDPVRTGEATTSFLGTRSFHFNYYAVRALMARVYLYKNDKVNALKNATEVILSHKYPWVEKGQVATTTRDNRDGIFLTECILMLNNTRLETITETYLKKSENNTVGNLLVTQAEVRDEIFENTLYGGSDWRYIYYFEPIDSYYVNTKLWQVSSSYNNRQPLLRISEMYLIAAECAGSKKEALEYFNTLRQHRGFEVTDDLKEEDTTDEKLQTAIGKEYRKEFIGEGQWFFYCKRTDQATLPNVQVPFSKAYYVLPIPDQELEYGNRN</sequence>
<dbReference type="Proteomes" id="UP000284434">
    <property type="component" value="Unassembled WGS sequence"/>
</dbReference>
<dbReference type="EMBL" id="QSCO01000024">
    <property type="protein sequence ID" value="RGY04531.1"/>
    <property type="molecule type" value="Genomic_DNA"/>
</dbReference>
<evidence type="ECO:0000313" key="9">
    <source>
        <dbReference type="EMBL" id="RGY04531.1"/>
    </source>
</evidence>
<evidence type="ECO:0000313" key="8">
    <source>
        <dbReference type="EMBL" id="RGV30630.1"/>
    </source>
</evidence>
<keyword evidence="3" id="KW-0732">Signal</keyword>
<dbReference type="GO" id="GO:0009279">
    <property type="term" value="C:cell outer membrane"/>
    <property type="evidence" value="ECO:0007669"/>
    <property type="project" value="UniProtKB-SubCell"/>
</dbReference>
<comment type="similarity">
    <text evidence="2">Belongs to the SusD family.</text>
</comment>
<name>A0A3D4ZDV5_9BACT</name>
<evidence type="ECO:0000259" key="6">
    <source>
        <dbReference type="Pfam" id="PF07980"/>
    </source>
</evidence>
<evidence type="ECO:0000256" key="2">
    <source>
        <dbReference type="ARBA" id="ARBA00006275"/>
    </source>
</evidence>
<keyword evidence="5" id="KW-0998">Cell outer membrane</keyword>
<dbReference type="Pfam" id="PF07980">
    <property type="entry name" value="SusD_RagB"/>
    <property type="match status" value="1"/>
</dbReference>
<accession>A0A3D4ZDV5</accession>
<evidence type="ECO:0000313" key="10">
    <source>
        <dbReference type="Proteomes" id="UP000283426"/>
    </source>
</evidence>
<protein>
    <submittedName>
        <fullName evidence="8">RagB/SusD family nutrient uptake outer membrane protein</fullName>
    </submittedName>
</protein>
<dbReference type="Pfam" id="PF14322">
    <property type="entry name" value="SusD-like_3"/>
    <property type="match status" value="1"/>
</dbReference>
<evidence type="ECO:0000256" key="5">
    <source>
        <dbReference type="ARBA" id="ARBA00023237"/>
    </source>
</evidence>
<dbReference type="Gene3D" id="1.25.40.390">
    <property type="match status" value="2"/>
</dbReference>